<evidence type="ECO:0000313" key="3">
    <source>
        <dbReference type="Proteomes" id="UP001054945"/>
    </source>
</evidence>
<sequence>MNTLNITLLVVELQRPTHSYHRTLSGIQYVWKGENHNRVTQKKKQPFKSKQTMHPRPLKTENASKDIKYFPITYAKRVPKRHYSSIALLMECAFPSINTGEKKAIKRDGPRDA</sequence>
<feature type="compositionally biased region" description="Basic residues" evidence="1">
    <location>
        <begin position="39"/>
        <end position="57"/>
    </location>
</feature>
<dbReference type="EMBL" id="BPLR01017726">
    <property type="protein sequence ID" value="GIY93966.1"/>
    <property type="molecule type" value="Genomic_DNA"/>
</dbReference>
<feature type="region of interest" description="Disordered" evidence="1">
    <location>
        <begin position="38"/>
        <end position="61"/>
    </location>
</feature>
<keyword evidence="3" id="KW-1185">Reference proteome</keyword>
<proteinExistence type="predicted"/>
<reference evidence="2 3" key="1">
    <citation type="submission" date="2021-06" db="EMBL/GenBank/DDBJ databases">
        <title>Caerostris extrusa draft genome.</title>
        <authorList>
            <person name="Kono N."/>
            <person name="Arakawa K."/>
        </authorList>
    </citation>
    <scope>NUCLEOTIDE SEQUENCE [LARGE SCALE GENOMIC DNA]</scope>
</reference>
<accession>A0AAV4XFF6</accession>
<name>A0AAV4XFF6_CAEEX</name>
<gene>
    <name evidence="2" type="ORF">CEXT_283931</name>
</gene>
<dbReference type="AlphaFoldDB" id="A0AAV4XFF6"/>
<dbReference type="Proteomes" id="UP001054945">
    <property type="component" value="Unassembled WGS sequence"/>
</dbReference>
<evidence type="ECO:0000256" key="1">
    <source>
        <dbReference type="SAM" id="MobiDB-lite"/>
    </source>
</evidence>
<evidence type="ECO:0000313" key="2">
    <source>
        <dbReference type="EMBL" id="GIY93966.1"/>
    </source>
</evidence>
<organism evidence="2 3">
    <name type="scientific">Caerostris extrusa</name>
    <name type="common">Bark spider</name>
    <name type="synonym">Caerostris bankana</name>
    <dbReference type="NCBI Taxonomy" id="172846"/>
    <lineage>
        <taxon>Eukaryota</taxon>
        <taxon>Metazoa</taxon>
        <taxon>Ecdysozoa</taxon>
        <taxon>Arthropoda</taxon>
        <taxon>Chelicerata</taxon>
        <taxon>Arachnida</taxon>
        <taxon>Araneae</taxon>
        <taxon>Araneomorphae</taxon>
        <taxon>Entelegynae</taxon>
        <taxon>Araneoidea</taxon>
        <taxon>Araneidae</taxon>
        <taxon>Caerostris</taxon>
    </lineage>
</organism>
<protein>
    <submittedName>
        <fullName evidence="2">Uncharacterized protein</fullName>
    </submittedName>
</protein>
<comment type="caution">
    <text evidence="2">The sequence shown here is derived from an EMBL/GenBank/DDBJ whole genome shotgun (WGS) entry which is preliminary data.</text>
</comment>